<evidence type="ECO:0000313" key="1">
    <source>
        <dbReference type="EMBL" id="MYE38434.1"/>
    </source>
</evidence>
<name>A0A845DCP3_9BACT</name>
<accession>A0A845DCP3</accession>
<dbReference type="EMBL" id="VXOY01000025">
    <property type="protein sequence ID" value="MYE38434.1"/>
    <property type="molecule type" value="Genomic_DNA"/>
</dbReference>
<dbReference type="InterPro" id="IPR021109">
    <property type="entry name" value="Peptidase_aspartic_dom_sf"/>
</dbReference>
<proteinExistence type="predicted"/>
<comment type="caution">
    <text evidence="1">The sequence shown here is derived from an EMBL/GenBank/DDBJ whole genome shotgun (WGS) entry which is preliminary data.</text>
</comment>
<protein>
    <recommendedName>
        <fullName evidence="3">Peptidase A2 domain-containing protein</fullName>
    </recommendedName>
</protein>
<evidence type="ECO:0000313" key="2">
    <source>
        <dbReference type="Proteomes" id="UP000449092"/>
    </source>
</evidence>
<dbReference type="GO" id="GO:0004190">
    <property type="term" value="F:aspartic-type endopeptidase activity"/>
    <property type="evidence" value="ECO:0007669"/>
    <property type="project" value="InterPro"/>
</dbReference>
<dbReference type="Gene3D" id="2.40.70.10">
    <property type="entry name" value="Acid Proteases"/>
    <property type="match status" value="1"/>
</dbReference>
<organism evidence="1 2">
    <name type="scientific">Candidatus Spechtbacteria bacterium SB0662_bin_43</name>
    <dbReference type="NCBI Taxonomy" id="2604897"/>
    <lineage>
        <taxon>Bacteria</taxon>
        <taxon>Candidatus Spechtiibacteriota</taxon>
    </lineage>
</organism>
<dbReference type="PROSITE" id="PS00141">
    <property type="entry name" value="ASP_PROTEASE"/>
    <property type="match status" value="1"/>
</dbReference>
<dbReference type="Proteomes" id="UP000449092">
    <property type="component" value="Unassembled WGS sequence"/>
</dbReference>
<reference evidence="1 2" key="1">
    <citation type="submission" date="2019-09" db="EMBL/GenBank/DDBJ databases">
        <title>Characterisation of the sponge microbiome using genome-centric metagenomics.</title>
        <authorList>
            <person name="Engelberts J.P."/>
            <person name="Robbins S.J."/>
            <person name="De Goeij J.M."/>
            <person name="Aranda M."/>
            <person name="Bell S.C."/>
            <person name="Webster N.S."/>
        </authorList>
    </citation>
    <scope>NUCLEOTIDE SEQUENCE [LARGE SCALE GENOMIC DNA]</scope>
    <source>
        <strain evidence="1">SB0662_bin_43</strain>
    </source>
</reference>
<dbReference type="InterPro" id="IPR001969">
    <property type="entry name" value="Aspartic_peptidase_AS"/>
</dbReference>
<dbReference type="GO" id="GO:0006508">
    <property type="term" value="P:proteolysis"/>
    <property type="evidence" value="ECO:0007669"/>
    <property type="project" value="InterPro"/>
</dbReference>
<dbReference type="AlphaFoldDB" id="A0A845DCP3"/>
<evidence type="ECO:0008006" key="3">
    <source>
        <dbReference type="Google" id="ProtNLM"/>
    </source>
</evidence>
<gene>
    <name evidence="1" type="ORF">F4X82_02875</name>
</gene>
<dbReference type="SUPFAM" id="SSF50630">
    <property type="entry name" value="Acid proteases"/>
    <property type="match status" value="1"/>
</dbReference>
<sequence>MPYFTTELKDDRFLIKSWIEGISRVEQIELDLNKRVDLDTDQNAIKLKTIEGLIDTGATHSCITEEVASELEIPVLTRNMIGTAGNDTLCSFYKAILYIPIQSSVDKKMHYFAKTGTFAGLPEQKKHRGYDCIIGMDILSHFTFQYANGQLTMGW</sequence>
<dbReference type="Pfam" id="PF13650">
    <property type="entry name" value="Asp_protease_2"/>
    <property type="match status" value="1"/>
</dbReference>